<feature type="transmembrane region" description="Helical" evidence="6">
    <location>
        <begin position="83"/>
        <end position="106"/>
    </location>
</feature>
<keyword evidence="8" id="KW-1185">Reference proteome</keyword>
<sequence>MKPLQGLTWLLILQLCGEILTRLLHLPFPGPVIGMVLLWPALGVPAIRGPVTEAARFLLQHLSLLFVPVGVGVITHLDVLGHYGLRLALVIALSTWAGLIVSALVLRALLRGRVEAPPAPVSEELPDA</sequence>
<evidence type="ECO:0000313" key="7">
    <source>
        <dbReference type="EMBL" id="MFD1711279.1"/>
    </source>
</evidence>
<name>A0ABW4KVP6_9BURK</name>
<dbReference type="PANTHER" id="PTHR33931">
    <property type="entry name" value="HOLIN-LIKE PROTEIN CIDA-RELATED"/>
    <property type="match status" value="1"/>
</dbReference>
<keyword evidence="2" id="KW-1003">Cell membrane</keyword>
<evidence type="ECO:0000256" key="1">
    <source>
        <dbReference type="ARBA" id="ARBA00004651"/>
    </source>
</evidence>
<reference evidence="8" key="1">
    <citation type="journal article" date="2019" name="Int. J. Syst. Evol. Microbiol.">
        <title>The Global Catalogue of Microorganisms (GCM) 10K type strain sequencing project: providing services to taxonomists for standard genome sequencing and annotation.</title>
        <authorList>
            <consortium name="The Broad Institute Genomics Platform"/>
            <consortium name="The Broad Institute Genome Sequencing Center for Infectious Disease"/>
            <person name="Wu L."/>
            <person name="Ma J."/>
        </authorList>
    </citation>
    <scope>NUCLEOTIDE SEQUENCE [LARGE SCALE GENOMIC DNA]</scope>
    <source>
        <strain evidence="8">LMG 29247</strain>
    </source>
</reference>
<gene>
    <name evidence="7" type="ORF">ACFSF0_11705</name>
</gene>
<accession>A0ABW4KVP6</accession>
<evidence type="ECO:0000313" key="8">
    <source>
        <dbReference type="Proteomes" id="UP001597304"/>
    </source>
</evidence>
<comment type="caution">
    <text evidence="7">The sequence shown here is derived from an EMBL/GenBank/DDBJ whole genome shotgun (WGS) entry which is preliminary data.</text>
</comment>
<dbReference type="Pfam" id="PF03788">
    <property type="entry name" value="LrgA"/>
    <property type="match status" value="1"/>
</dbReference>
<comment type="subcellular location">
    <subcellularLocation>
        <location evidence="1">Cell membrane</location>
        <topology evidence="1">Multi-pass membrane protein</topology>
    </subcellularLocation>
</comment>
<dbReference type="PANTHER" id="PTHR33931:SF2">
    <property type="entry name" value="HOLIN-LIKE PROTEIN CIDA"/>
    <property type="match status" value="1"/>
</dbReference>
<keyword evidence="5 6" id="KW-0472">Membrane</keyword>
<dbReference type="EMBL" id="JBHUEJ010000023">
    <property type="protein sequence ID" value="MFD1711279.1"/>
    <property type="molecule type" value="Genomic_DNA"/>
</dbReference>
<keyword evidence="4 6" id="KW-1133">Transmembrane helix</keyword>
<evidence type="ECO:0000256" key="4">
    <source>
        <dbReference type="ARBA" id="ARBA00022989"/>
    </source>
</evidence>
<dbReference type="Proteomes" id="UP001597304">
    <property type="component" value="Unassembled WGS sequence"/>
</dbReference>
<feature type="transmembrane region" description="Helical" evidence="6">
    <location>
        <begin position="58"/>
        <end position="77"/>
    </location>
</feature>
<evidence type="ECO:0000256" key="3">
    <source>
        <dbReference type="ARBA" id="ARBA00022692"/>
    </source>
</evidence>
<evidence type="ECO:0000256" key="5">
    <source>
        <dbReference type="ARBA" id="ARBA00023136"/>
    </source>
</evidence>
<evidence type="ECO:0000256" key="2">
    <source>
        <dbReference type="ARBA" id="ARBA00022475"/>
    </source>
</evidence>
<proteinExistence type="predicted"/>
<protein>
    <submittedName>
        <fullName evidence="7">CidA/LrgA family protein</fullName>
    </submittedName>
</protein>
<keyword evidence="3 6" id="KW-0812">Transmembrane</keyword>
<feature type="transmembrane region" description="Helical" evidence="6">
    <location>
        <begin position="27"/>
        <end position="46"/>
    </location>
</feature>
<dbReference type="RefSeq" id="WP_147914944.1">
    <property type="nucleotide sequence ID" value="NZ_JBHUEJ010000023.1"/>
</dbReference>
<organism evidence="7 8">
    <name type="scientific">Ottowia flava</name>
    <dbReference type="NCBI Taxonomy" id="2675430"/>
    <lineage>
        <taxon>Bacteria</taxon>
        <taxon>Pseudomonadati</taxon>
        <taxon>Pseudomonadota</taxon>
        <taxon>Betaproteobacteria</taxon>
        <taxon>Burkholderiales</taxon>
        <taxon>Comamonadaceae</taxon>
        <taxon>Ottowia</taxon>
    </lineage>
</organism>
<evidence type="ECO:0000256" key="6">
    <source>
        <dbReference type="SAM" id="Phobius"/>
    </source>
</evidence>
<dbReference type="InterPro" id="IPR005538">
    <property type="entry name" value="LrgA/CidA"/>
</dbReference>